<evidence type="ECO:0000256" key="1">
    <source>
        <dbReference type="SAM" id="SignalP"/>
    </source>
</evidence>
<sequence>MVHLTRFSPEKFCLFAFALLLIIPVSSVFAQKPDENYQPLLKGQVLNLEDETPVVKAIVSNQRTKETVTADLEGRFTINALITDSLEISSLGFSKQTIEIPASYSVSDVLIIHIRPLSFLLPDVNINGNYQKPVVKVEKIKVSPYFRKDFMQEKPAEEKAYQNQISFVKIPLYGKEQPNRKTRDIMMSDKQWAKVSKIYNVGLVRELTGLNTTEADNFMMFLNSKKLFNKMTTKENASFIILEQFAIYRKAGH</sequence>
<name>A0A5K7SBK7_9BACT</name>
<feature type="chain" id="PRO_5024398282" description="TonB-dependent receptor" evidence="1">
    <location>
        <begin position="31"/>
        <end position="253"/>
    </location>
</feature>
<dbReference type="InterPro" id="IPR008969">
    <property type="entry name" value="CarboxyPept-like_regulatory"/>
</dbReference>
<evidence type="ECO:0000313" key="3">
    <source>
        <dbReference type="Proteomes" id="UP001193389"/>
    </source>
</evidence>
<protein>
    <recommendedName>
        <fullName evidence="4">TonB-dependent receptor</fullName>
    </recommendedName>
</protein>
<feature type="signal peptide" evidence="1">
    <location>
        <begin position="1"/>
        <end position="30"/>
    </location>
</feature>
<reference evidence="2" key="1">
    <citation type="journal article" date="2020" name="Int. J. Syst. Evol. Microbiol.">
        <title>Aquipluma nitroreducens gen. nov. sp. nov., a novel facultatively anaerobic bacterium isolated from a freshwater lake.</title>
        <authorList>
            <person name="Watanabe M."/>
            <person name="Kojima H."/>
            <person name="Fukui M."/>
        </authorList>
    </citation>
    <scope>NUCLEOTIDE SEQUENCE</scope>
    <source>
        <strain evidence="2">MeG22</strain>
    </source>
</reference>
<dbReference type="KEGG" id="anf:AQPE_3017"/>
<gene>
    <name evidence="2" type="ORF">AQPE_3017</name>
</gene>
<organism evidence="2 3">
    <name type="scientific">Aquipluma nitroreducens</name>
    <dbReference type="NCBI Taxonomy" id="2010828"/>
    <lineage>
        <taxon>Bacteria</taxon>
        <taxon>Pseudomonadati</taxon>
        <taxon>Bacteroidota</taxon>
        <taxon>Bacteroidia</taxon>
        <taxon>Marinilabiliales</taxon>
        <taxon>Prolixibacteraceae</taxon>
        <taxon>Aquipluma</taxon>
    </lineage>
</organism>
<dbReference type="AlphaFoldDB" id="A0A5K7SBK7"/>
<keyword evidence="1" id="KW-0732">Signal</keyword>
<keyword evidence="3" id="KW-1185">Reference proteome</keyword>
<evidence type="ECO:0000313" key="2">
    <source>
        <dbReference type="EMBL" id="BBE18847.1"/>
    </source>
</evidence>
<dbReference type="SUPFAM" id="SSF49464">
    <property type="entry name" value="Carboxypeptidase regulatory domain-like"/>
    <property type="match status" value="1"/>
</dbReference>
<dbReference type="Proteomes" id="UP001193389">
    <property type="component" value="Chromosome"/>
</dbReference>
<dbReference type="EMBL" id="AP018694">
    <property type="protein sequence ID" value="BBE18847.1"/>
    <property type="molecule type" value="Genomic_DNA"/>
</dbReference>
<evidence type="ECO:0008006" key="4">
    <source>
        <dbReference type="Google" id="ProtNLM"/>
    </source>
</evidence>
<accession>A0A5K7SBK7</accession>
<proteinExistence type="predicted"/>